<keyword evidence="5 7" id="KW-0472">Membrane</keyword>
<evidence type="ECO:0000256" key="6">
    <source>
        <dbReference type="SAM" id="MobiDB-lite"/>
    </source>
</evidence>
<proteinExistence type="inferred from homology"/>
<evidence type="ECO:0000256" key="1">
    <source>
        <dbReference type="ARBA" id="ARBA00004370"/>
    </source>
</evidence>
<feature type="compositionally biased region" description="Polar residues" evidence="6">
    <location>
        <begin position="297"/>
        <end position="309"/>
    </location>
</feature>
<keyword evidence="4 7" id="KW-1133">Transmembrane helix</keyword>
<feature type="region of interest" description="Disordered" evidence="6">
    <location>
        <begin position="283"/>
        <end position="327"/>
    </location>
</feature>
<dbReference type="Proteomes" id="UP001428341">
    <property type="component" value="Unassembled WGS sequence"/>
</dbReference>
<feature type="transmembrane region" description="Helical" evidence="7">
    <location>
        <begin position="154"/>
        <end position="172"/>
    </location>
</feature>
<feature type="transmembrane region" description="Helical" evidence="7">
    <location>
        <begin position="119"/>
        <end position="142"/>
    </location>
</feature>
<dbReference type="InterPro" id="IPR044991">
    <property type="entry name" value="TET_plant"/>
</dbReference>
<protein>
    <submittedName>
        <fullName evidence="8">Uncharacterized protein</fullName>
    </submittedName>
</protein>
<dbReference type="GO" id="GO:0009734">
    <property type="term" value="P:auxin-activated signaling pathway"/>
    <property type="evidence" value="ECO:0007669"/>
    <property type="project" value="InterPro"/>
</dbReference>
<evidence type="ECO:0000313" key="9">
    <source>
        <dbReference type="Proteomes" id="UP001428341"/>
    </source>
</evidence>
<feature type="transmembrane region" description="Helical" evidence="7">
    <location>
        <begin position="255"/>
        <end position="275"/>
    </location>
</feature>
<dbReference type="PANTHER" id="PTHR32191">
    <property type="entry name" value="TETRASPANIN-8-RELATED"/>
    <property type="match status" value="1"/>
</dbReference>
<sequence>MTRIRIDIRSCKIGPKVCNRLLERNVNESAADFFKSKLSSIESGCCKPPVASGFQYQNATFWIAPSSCPAVHENSDSLICMEQSAKHAAHQQRLMQDWGSYAYQVTVQASKMEEGTNPIWLRLLITAIGVLSLTDFVFWLYFSILKVCQSYLQSPFFITLLFLLPLTLALSLSSFTSCFKKAKWLMYVSGLAMFLLFSGLTYFTFELKSFQQKYIYNEKNLSAISNCMINSHVCSSTSCNDKCGALIKTINKEWAISYIFNIFVCLVVFFALLLWCCTRSHRNQKAGGNSIEEARNMNPNEGGNSTSVEARTCRNQKEGAGNSTEEA</sequence>
<dbReference type="EMBL" id="JBCGBO010000005">
    <property type="protein sequence ID" value="KAK9198847.1"/>
    <property type="molecule type" value="Genomic_DNA"/>
</dbReference>
<comment type="subcellular location">
    <subcellularLocation>
        <location evidence="1">Membrane</location>
    </subcellularLocation>
</comment>
<feature type="transmembrane region" description="Helical" evidence="7">
    <location>
        <begin position="184"/>
        <end position="205"/>
    </location>
</feature>
<evidence type="ECO:0000313" key="8">
    <source>
        <dbReference type="EMBL" id="KAK9198847.1"/>
    </source>
</evidence>
<gene>
    <name evidence="8" type="ORF">WN944_014033</name>
</gene>
<dbReference type="AlphaFoldDB" id="A0AAP0QPP0"/>
<comment type="caution">
    <text evidence="8">The sequence shown here is derived from an EMBL/GenBank/DDBJ whole genome shotgun (WGS) entry which is preliminary data.</text>
</comment>
<evidence type="ECO:0000256" key="3">
    <source>
        <dbReference type="ARBA" id="ARBA00022692"/>
    </source>
</evidence>
<evidence type="ECO:0000256" key="2">
    <source>
        <dbReference type="ARBA" id="ARBA00006840"/>
    </source>
</evidence>
<name>A0AAP0QPP0_9ROSI</name>
<keyword evidence="9" id="KW-1185">Reference proteome</keyword>
<keyword evidence="3 7" id="KW-0812">Transmembrane</keyword>
<evidence type="ECO:0000256" key="4">
    <source>
        <dbReference type="ARBA" id="ARBA00022989"/>
    </source>
</evidence>
<comment type="similarity">
    <text evidence="2">Belongs to the tetraspanin (TM4SF) family.</text>
</comment>
<dbReference type="GO" id="GO:0016020">
    <property type="term" value="C:membrane"/>
    <property type="evidence" value="ECO:0007669"/>
    <property type="project" value="UniProtKB-SubCell"/>
</dbReference>
<accession>A0AAP0QPP0</accession>
<reference evidence="8 9" key="1">
    <citation type="submission" date="2024-05" db="EMBL/GenBank/DDBJ databases">
        <title>Haplotype-resolved chromosome-level genome assembly of Huyou (Citrus changshanensis).</title>
        <authorList>
            <person name="Miao C."/>
            <person name="Chen W."/>
            <person name="Wu Y."/>
            <person name="Wang L."/>
            <person name="Zhao S."/>
            <person name="Grierson D."/>
            <person name="Xu C."/>
            <person name="Chen K."/>
        </authorList>
    </citation>
    <scope>NUCLEOTIDE SEQUENCE [LARGE SCALE GENOMIC DNA]</scope>
    <source>
        <strain evidence="8">01-14</strain>
        <tissue evidence="8">Leaf</tissue>
    </source>
</reference>
<evidence type="ECO:0000256" key="7">
    <source>
        <dbReference type="SAM" id="Phobius"/>
    </source>
</evidence>
<evidence type="ECO:0000256" key="5">
    <source>
        <dbReference type="ARBA" id="ARBA00023136"/>
    </source>
</evidence>
<organism evidence="8 9">
    <name type="scientific">Citrus x changshan-huyou</name>
    <dbReference type="NCBI Taxonomy" id="2935761"/>
    <lineage>
        <taxon>Eukaryota</taxon>
        <taxon>Viridiplantae</taxon>
        <taxon>Streptophyta</taxon>
        <taxon>Embryophyta</taxon>
        <taxon>Tracheophyta</taxon>
        <taxon>Spermatophyta</taxon>
        <taxon>Magnoliopsida</taxon>
        <taxon>eudicotyledons</taxon>
        <taxon>Gunneridae</taxon>
        <taxon>Pentapetalae</taxon>
        <taxon>rosids</taxon>
        <taxon>malvids</taxon>
        <taxon>Sapindales</taxon>
        <taxon>Rutaceae</taxon>
        <taxon>Aurantioideae</taxon>
        <taxon>Citrus</taxon>
    </lineage>
</organism>